<gene>
    <name evidence="1" type="ORF">YH66_15755</name>
</gene>
<sequence>MLQASLFPIVQEHIDFLHPQARKSVFWELAPEVAAKADPVFEKEAWLSTTLLEYESCGFNIGYRNGTPALASVIFCECDAAPGAKALPTAPVSSDAAIISSLFIDEVFRGTGMESALLDASLMELIRRDYPAVEAFGYRSENTEADAIAARRLEIGLIDVEALESAGFEVVADHPVLPRLRMELPPATVLLTAKDAQRLLQEMGAI</sequence>
<dbReference type="AlphaFoldDB" id="A0A0F6SS07"/>
<proteinExistence type="predicted"/>
<keyword evidence="2" id="KW-1185">Reference proteome</keyword>
<organism evidence="1 2">
    <name type="scientific">[Brevibacterium] flavum</name>
    <dbReference type="NCBI Taxonomy" id="92706"/>
    <lineage>
        <taxon>Bacteria</taxon>
        <taxon>Bacillati</taxon>
        <taxon>Actinomycetota</taxon>
        <taxon>Actinomycetes</taxon>
        <taxon>Mycobacteriales</taxon>
        <taxon>Corynebacteriaceae</taxon>
        <taxon>Corynebacterium</taxon>
    </lineage>
</organism>
<dbReference type="Proteomes" id="UP000034037">
    <property type="component" value="Chromosome"/>
</dbReference>
<dbReference type="PATRIC" id="fig|92706.3.peg.3318"/>
<dbReference type="HOGENOM" id="CLU_067049_1_0_11"/>
<dbReference type="RefSeq" id="WP_003860970.1">
    <property type="nucleotide sequence ID" value="NZ_CP011309.1"/>
</dbReference>
<evidence type="ECO:0000313" key="2">
    <source>
        <dbReference type="Proteomes" id="UP000034037"/>
    </source>
</evidence>
<evidence type="ECO:0008006" key="3">
    <source>
        <dbReference type="Google" id="ProtNLM"/>
    </source>
</evidence>
<protein>
    <recommendedName>
        <fullName evidence="3">N-acetyltransferase domain-containing protein</fullName>
    </recommendedName>
</protein>
<reference evidence="1 2" key="1">
    <citation type="submission" date="2015-04" db="EMBL/GenBank/DDBJ databases">
        <title>Complete Genome Sequence of Brevibacterium flavum ATCC 15168.</title>
        <authorList>
            <person name="Ahn J."/>
            <person name="Park G."/>
            <person name="Jeon W."/>
            <person name="Jang Y."/>
            <person name="Jang M."/>
            <person name="Lee H."/>
            <person name="Lee H."/>
        </authorList>
    </citation>
    <scope>NUCLEOTIDE SEQUENCE [LARGE SCALE GENOMIC DNA]</scope>
    <source>
        <strain evidence="1 2">ATCC 15168</strain>
    </source>
</reference>
<accession>A0A0F6SS07</accession>
<dbReference type="EMBL" id="CP011309">
    <property type="protein sequence ID" value="AKF28879.1"/>
    <property type="molecule type" value="Genomic_DNA"/>
</dbReference>
<name>A0A0F6SS07_9CORY</name>
<evidence type="ECO:0000313" key="1">
    <source>
        <dbReference type="EMBL" id="AKF28879.1"/>
    </source>
</evidence>